<organism evidence="2 3">
    <name type="scientific">Planctopirus hydrillae</name>
    <dbReference type="NCBI Taxonomy" id="1841610"/>
    <lineage>
        <taxon>Bacteria</taxon>
        <taxon>Pseudomonadati</taxon>
        <taxon>Planctomycetota</taxon>
        <taxon>Planctomycetia</taxon>
        <taxon>Planctomycetales</taxon>
        <taxon>Planctomycetaceae</taxon>
        <taxon>Planctopirus</taxon>
    </lineage>
</organism>
<proteinExistence type="predicted"/>
<dbReference type="STRING" id="1841610.A6X21_10300"/>
<gene>
    <name evidence="2" type="ORF">A6X21_10300</name>
</gene>
<evidence type="ECO:0000313" key="3">
    <source>
        <dbReference type="Proteomes" id="UP000094828"/>
    </source>
</evidence>
<keyword evidence="1" id="KW-0472">Membrane</keyword>
<evidence type="ECO:0000256" key="1">
    <source>
        <dbReference type="SAM" id="Phobius"/>
    </source>
</evidence>
<evidence type="ECO:0000313" key="2">
    <source>
        <dbReference type="EMBL" id="ODA28886.1"/>
    </source>
</evidence>
<keyword evidence="1" id="KW-0812">Transmembrane</keyword>
<dbReference type="EMBL" id="LYDR01000150">
    <property type="protein sequence ID" value="ODA28886.1"/>
    <property type="molecule type" value="Genomic_DNA"/>
</dbReference>
<dbReference type="Proteomes" id="UP000094828">
    <property type="component" value="Unassembled WGS sequence"/>
</dbReference>
<keyword evidence="3" id="KW-1185">Reference proteome</keyword>
<reference evidence="2 3" key="1">
    <citation type="submission" date="2016-05" db="EMBL/GenBank/DDBJ databases">
        <title>Genomic and physiological characterization of Planctopirus sp. isolated from fresh water lake.</title>
        <authorList>
            <person name="Subhash Y."/>
            <person name="Ramana C."/>
        </authorList>
    </citation>
    <scope>NUCLEOTIDE SEQUENCE [LARGE SCALE GENOMIC DNA]</scope>
    <source>
        <strain evidence="2 3">JC280</strain>
    </source>
</reference>
<accession>A0A1C3E6L7</accession>
<dbReference type="AlphaFoldDB" id="A0A1C3E6L7"/>
<keyword evidence="1" id="KW-1133">Transmembrane helix</keyword>
<feature type="transmembrane region" description="Helical" evidence="1">
    <location>
        <begin position="51"/>
        <end position="72"/>
    </location>
</feature>
<comment type="caution">
    <text evidence="2">The sequence shown here is derived from an EMBL/GenBank/DDBJ whole genome shotgun (WGS) entry which is preliminary data.</text>
</comment>
<sequence length="186" mass="20920">MEFALTLLAGRILSQVQSGIIAMNSSQHRNFSTSSVRATHSRHTPRKPGMFIIPGAWVIVLIVTCTLGCESITKLNIPGMQYYRHDAEFEAKKAKHQANWREHQSAESLTWLLRNTIDNGMSVNEVNQAISTEAEPAGDRAESYKTGANYLVTDDGYRWGPDSNGRVIVLFFRNNQLVNFDPHEIQ</sequence>
<name>A0A1C3E6L7_9PLAN</name>
<protein>
    <submittedName>
        <fullName evidence="2">Uncharacterized protein</fullName>
    </submittedName>
</protein>